<dbReference type="GeneID" id="39873119"/>
<protein>
    <submittedName>
        <fullName evidence="1">Methyl-accepting chemotaxis, putative</fullName>
    </submittedName>
</protein>
<dbReference type="VEuPathDB" id="PiroplasmaDB:BOVATA_008420"/>
<reference evidence="1 2" key="1">
    <citation type="journal article" date="2017" name="BMC Genomics">
        <title>Whole-genome assembly of Babesia ovata and comparative genomics between closely related pathogens.</title>
        <authorList>
            <person name="Yamagishi J."/>
            <person name="Asada M."/>
            <person name="Hakimi H."/>
            <person name="Tanaka T.Q."/>
            <person name="Sugimoto C."/>
            <person name="Kawazu S."/>
        </authorList>
    </citation>
    <scope>NUCLEOTIDE SEQUENCE [LARGE SCALE GENOMIC DNA]</scope>
    <source>
        <strain evidence="1 2">Miyake</strain>
    </source>
</reference>
<evidence type="ECO:0000313" key="1">
    <source>
        <dbReference type="EMBL" id="GBE59349.1"/>
    </source>
</evidence>
<dbReference type="EMBL" id="BDSA01000001">
    <property type="protein sequence ID" value="GBE59349.1"/>
    <property type="molecule type" value="Genomic_DNA"/>
</dbReference>
<dbReference type="RefSeq" id="XP_028865592.1">
    <property type="nucleotide sequence ID" value="XM_029009759.1"/>
</dbReference>
<evidence type="ECO:0000313" key="2">
    <source>
        <dbReference type="Proteomes" id="UP000236319"/>
    </source>
</evidence>
<organism evidence="1 2">
    <name type="scientific">Babesia ovata</name>
    <dbReference type="NCBI Taxonomy" id="189622"/>
    <lineage>
        <taxon>Eukaryota</taxon>
        <taxon>Sar</taxon>
        <taxon>Alveolata</taxon>
        <taxon>Apicomplexa</taxon>
        <taxon>Aconoidasida</taxon>
        <taxon>Piroplasmida</taxon>
        <taxon>Babesiidae</taxon>
        <taxon>Babesia</taxon>
    </lineage>
</organism>
<accession>A0A2H6K8S4</accession>
<sequence length="114" mass="12369">MLPDFLLGQPAGCVCVPEELLAGLYGPAQKIGAQPLELILNFVQAVLLTAVDDHVVMIDQSLQPPQCFLDADARHLNRLAQLGEFCVDDRHQGVDAVDGFIDRLEALAVIMFGN</sequence>
<gene>
    <name evidence="1" type="ORF">BOVATA_008420</name>
</gene>
<dbReference type="Proteomes" id="UP000236319">
    <property type="component" value="Unassembled WGS sequence"/>
</dbReference>
<dbReference type="AlphaFoldDB" id="A0A2H6K8S4"/>
<proteinExistence type="predicted"/>
<comment type="caution">
    <text evidence="1">The sequence shown here is derived from an EMBL/GenBank/DDBJ whole genome shotgun (WGS) entry which is preliminary data.</text>
</comment>
<keyword evidence="2" id="KW-1185">Reference proteome</keyword>
<name>A0A2H6K8S4_9APIC</name>